<dbReference type="InterPro" id="IPR004367">
    <property type="entry name" value="Cyclin_C-dom"/>
</dbReference>
<keyword evidence="3" id="KW-0131">Cell cycle</keyword>
<comment type="caution">
    <text evidence="8">The sequence shown here is derived from an EMBL/GenBank/DDBJ whole genome shotgun (WGS) entry which is preliminary data.</text>
</comment>
<dbReference type="Gene3D" id="1.10.472.10">
    <property type="entry name" value="Cyclin-like"/>
    <property type="match status" value="2"/>
</dbReference>
<dbReference type="Proteomes" id="UP000319257">
    <property type="component" value="Unassembled WGS sequence"/>
</dbReference>
<dbReference type="PROSITE" id="PS00292">
    <property type="entry name" value="CYCLINS"/>
    <property type="match status" value="1"/>
</dbReference>
<evidence type="ECO:0000313" key="8">
    <source>
        <dbReference type="EMBL" id="TPX17006.1"/>
    </source>
</evidence>
<dbReference type="GeneID" id="41979787"/>
<dbReference type="CDD" id="cd20512">
    <property type="entry name" value="CYCLIN_CLBs_yeast_rpt2"/>
    <property type="match status" value="1"/>
</dbReference>
<gene>
    <name evidence="8" type="ORF">E0L32_012340</name>
</gene>
<dbReference type="InterPro" id="IPR006671">
    <property type="entry name" value="Cyclin_N"/>
</dbReference>
<proteinExistence type="inferred from homology"/>
<feature type="region of interest" description="Disordered" evidence="5">
    <location>
        <begin position="76"/>
        <end position="100"/>
    </location>
</feature>
<name>A0A507BCN1_9PEZI</name>
<dbReference type="OrthoDB" id="5590282at2759"/>
<evidence type="ECO:0000256" key="5">
    <source>
        <dbReference type="SAM" id="MobiDB-lite"/>
    </source>
</evidence>
<evidence type="ECO:0000259" key="6">
    <source>
        <dbReference type="SMART" id="SM00385"/>
    </source>
</evidence>
<dbReference type="RefSeq" id="XP_030998717.1">
    <property type="nucleotide sequence ID" value="XM_031135170.1"/>
</dbReference>
<feature type="compositionally biased region" description="Pro residues" evidence="5">
    <location>
        <begin position="1"/>
        <end position="12"/>
    </location>
</feature>
<keyword evidence="9" id="KW-1185">Reference proteome</keyword>
<dbReference type="InterPro" id="IPR039361">
    <property type="entry name" value="Cyclin"/>
</dbReference>
<feature type="domain" description="Cyclin-like" evidence="6">
    <location>
        <begin position="417"/>
        <end position="501"/>
    </location>
</feature>
<comment type="similarity">
    <text evidence="4">Belongs to the cyclin family.</text>
</comment>
<feature type="region of interest" description="Disordered" evidence="5">
    <location>
        <begin position="155"/>
        <end position="213"/>
    </location>
</feature>
<protein>
    <submittedName>
        <fullName evidence="8">Uncharacterized protein</fullName>
    </submittedName>
</protein>
<dbReference type="InterPro" id="IPR013763">
    <property type="entry name" value="Cyclin-like_dom"/>
</dbReference>
<dbReference type="PANTHER" id="PTHR10177">
    <property type="entry name" value="CYCLINS"/>
    <property type="match status" value="1"/>
</dbReference>
<sequence>MDAKPQRPPRGFLPPIAHDENAPPAAHLLHQRHKSAGNLKAMAGNGGIKNGIRRAVFADVSNNAARVPIVDAKHAMPKSNIGKENAPQGKSTFLQPAQRPKNYASVADLRSFHQARETEAIPRAAHLVPLNDSHAPAVPKHGAAKKTMIYNDAESNQPHSQQYHHETAQTRQQPTDCKSPRQYRSQPHLKADQPVLRRTQSRTLNDHSKQHEPVVLQDEDVVDTPYVDAVEDLRLLDWPVREVDEKDLEHHADIYDDIDVRALQALGQDLAVAVGSESEVLPIEATSLSQQGVATQPLSEAEEYWDEDEEFYDDQGYTTAHSYRSLGDNTTGGATTVIVPKVTAKIQRELDNAKVLVESRLTQEELDEEAWDVSMVAEYGDEIFDYMKQLEAKMLPDSHYMDNQTEIQWSMRSVLMEWLVQVHHRFSLLPETLFLTVNYIDRFLTSKIVSVGKLQLVGATAIFIAAKYEEINCPSIQEIVYMVDGGYSVDEILKAERFMLSMLGFELGWPGPMSFLRRISKADEYDLETRTLAKYFLEVTIMDERFVGSPPSFLAAGAHCLARAMLGKGDWSPAHTHYSGYTWSQLKHLVVMILECCQTPRIHHSAVYEKYADRRFKKASIFVEEEIQKGFVIAPQPASMRFSIPNLLDDSSVVQHFASREAGLLIPIEG</sequence>
<evidence type="ECO:0000256" key="4">
    <source>
        <dbReference type="RuleBase" id="RU000383"/>
    </source>
</evidence>
<dbReference type="InParanoid" id="A0A507BCN1"/>
<feature type="domain" description="Cyclin C-terminal" evidence="7">
    <location>
        <begin position="510"/>
        <end position="625"/>
    </location>
</feature>
<dbReference type="AlphaFoldDB" id="A0A507BCN1"/>
<dbReference type="STRING" id="1093900.A0A507BCN1"/>
<organism evidence="8 9">
    <name type="scientific">Thyridium curvatum</name>
    <dbReference type="NCBI Taxonomy" id="1093900"/>
    <lineage>
        <taxon>Eukaryota</taxon>
        <taxon>Fungi</taxon>
        <taxon>Dikarya</taxon>
        <taxon>Ascomycota</taxon>
        <taxon>Pezizomycotina</taxon>
        <taxon>Sordariomycetes</taxon>
        <taxon>Sordariomycetidae</taxon>
        <taxon>Thyridiales</taxon>
        <taxon>Thyridiaceae</taxon>
        <taxon>Thyridium</taxon>
    </lineage>
</organism>
<accession>A0A507BCN1</accession>
<evidence type="ECO:0000313" key="9">
    <source>
        <dbReference type="Proteomes" id="UP000319257"/>
    </source>
</evidence>
<feature type="domain" description="Cyclin-like" evidence="6">
    <location>
        <begin position="514"/>
        <end position="595"/>
    </location>
</feature>
<dbReference type="Pfam" id="PF00134">
    <property type="entry name" value="Cyclin_N"/>
    <property type="match status" value="1"/>
</dbReference>
<dbReference type="Pfam" id="PF02984">
    <property type="entry name" value="Cyclin_C"/>
    <property type="match status" value="1"/>
</dbReference>
<dbReference type="InterPro" id="IPR036915">
    <property type="entry name" value="Cyclin-like_sf"/>
</dbReference>
<dbReference type="InterPro" id="IPR048258">
    <property type="entry name" value="Cyclins_cyclin-box"/>
</dbReference>
<evidence type="ECO:0000259" key="7">
    <source>
        <dbReference type="SMART" id="SM01332"/>
    </source>
</evidence>
<feature type="region of interest" description="Disordered" evidence="5">
    <location>
        <begin position="1"/>
        <end position="24"/>
    </location>
</feature>
<keyword evidence="1" id="KW-0132">Cell division</keyword>
<dbReference type="EMBL" id="SKBQ01000157">
    <property type="protein sequence ID" value="TPX17006.1"/>
    <property type="molecule type" value="Genomic_DNA"/>
</dbReference>
<reference evidence="8 9" key="1">
    <citation type="submission" date="2019-06" db="EMBL/GenBank/DDBJ databases">
        <title>Draft genome sequence of the filamentous fungus Phialemoniopsis curvata isolated from diesel fuel.</title>
        <authorList>
            <person name="Varaljay V.A."/>
            <person name="Lyon W.J."/>
            <person name="Crouch A.L."/>
            <person name="Drake C.E."/>
            <person name="Hollomon J.M."/>
            <person name="Nadeau L.J."/>
            <person name="Nunn H.S."/>
            <person name="Stevenson B.S."/>
            <person name="Bojanowski C.L."/>
            <person name="Crookes-Goodson W.J."/>
        </authorList>
    </citation>
    <scope>NUCLEOTIDE SEQUENCE [LARGE SCALE GENOMIC DNA]</scope>
    <source>
        <strain evidence="8 9">D216</strain>
    </source>
</reference>
<keyword evidence="2 4" id="KW-0195">Cyclin</keyword>
<dbReference type="SMART" id="SM00385">
    <property type="entry name" value="CYCLIN"/>
    <property type="match status" value="2"/>
</dbReference>
<evidence type="ECO:0000256" key="1">
    <source>
        <dbReference type="ARBA" id="ARBA00022618"/>
    </source>
</evidence>
<dbReference type="SUPFAM" id="SSF47954">
    <property type="entry name" value="Cyclin-like"/>
    <property type="match status" value="2"/>
</dbReference>
<dbReference type="SMART" id="SM01332">
    <property type="entry name" value="Cyclin_C"/>
    <property type="match status" value="1"/>
</dbReference>
<dbReference type="GO" id="GO:0051301">
    <property type="term" value="P:cell division"/>
    <property type="evidence" value="ECO:0007669"/>
    <property type="project" value="UniProtKB-KW"/>
</dbReference>
<dbReference type="FunFam" id="1.10.472.10:FF:000001">
    <property type="entry name" value="G2/mitotic-specific cyclin"/>
    <property type="match status" value="1"/>
</dbReference>
<evidence type="ECO:0000256" key="3">
    <source>
        <dbReference type="ARBA" id="ARBA00023306"/>
    </source>
</evidence>
<evidence type="ECO:0000256" key="2">
    <source>
        <dbReference type="ARBA" id="ARBA00023127"/>
    </source>
</evidence>